<name>A0A9C6X668_FRAOC</name>
<proteinExistence type="predicted"/>
<dbReference type="AlphaFoldDB" id="A0A9C6X668"/>
<gene>
    <name evidence="2" type="primary">LOC127751026</name>
</gene>
<protein>
    <submittedName>
        <fullName evidence="2">Uncharacterized protein LOC127751026</fullName>
    </submittedName>
</protein>
<accession>A0A9C6X668</accession>
<dbReference type="Proteomes" id="UP000504606">
    <property type="component" value="Unplaced"/>
</dbReference>
<sequence length="193" mass="22318">MPSNLPEYFVLLGNEEQCCTVPQADVLCDESVEVGDEVQFFWTRKYELLGEVCFFSADFDECDKVAKQLTNDLKERQRNRSSLSSTPPVRRSKIAFLKSLKSYRKAVNVIKPQFEDKKVRIAIYLFFQHILLYMHAELEKNGNKQARPSAKRSCQLYFTAPATPFGRGRACLACRRPTISVLRFTEVHHQIIM</sequence>
<organism evidence="1 2">
    <name type="scientific">Frankliniella occidentalis</name>
    <name type="common">Western flower thrips</name>
    <name type="synonym">Euthrips occidentalis</name>
    <dbReference type="NCBI Taxonomy" id="133901"/>
    <lineage>
        <taxon>Eukaryota</taxon>
        <taxon>Metazoa</taxon>
        <taxon>Ecdysozoa</taxon>
        <taxon>Arthropoda</taxon>
        <taxon>Hexapoda</taxon>
        <taxon>Insecta</taxon>
        <taxon>Pterygota</taxon>
        <taxon>Neoptera</taxon>
        <taxon>Paraneoptera</taxon>
        <taxon>Thysanoptera</taxon>
        <taxon>Terebrantia</taxon>
        <taxon>Thripoidea</taxon>
        <taxon>Thripidae</taxon>
        <taxon>Frankliniella</taxon>
    </lineage>
</organism>
<evidence type="ECO:0000313" key="2">
    <source>
        <dbReference type="RefSeq" id="XP_052129861.1"/>
    </source>
</evidence>
<dbReference type="KEGG" id="foc:127751026"/>
<reference evidence="2" key="1">
    <citation type="submission" date="2025-08" db="UniProtKB">
        <authorList>
            <consortium name="RefSeq"/>
        </authorList>
    </citation>
    <scope>IDENTIFICATION</scope>
    <source>
        <tissue evidence="2">Whole organism</tissue>
    </source>
</reference>
<evidence type="ECO:0000313" key="1">
    <source>
        <dbReference type="Proteomes" id="UP000504606"/>
    </source>
</evidence>
<dbReference type="GeneID" id="127751026"/>
<dbReference type="RefSeq" id="XP_052129861.1">
    <property type="nucleotide sequence ID" value="XM_052273901.1"/>
</dbReference>
<keyword evidence="1" id="KW-1185">Reference proteome</keyword>